<evidence type="ECO:0000259" key="8">
    <source>
        <dbReference type="Pfam" id="PF02706"/>
    </source>
</evidence>
<dbReference type="Proteomes" id="UP000606172">
    <property type="component" value="Unassembled WGS sequence"/>
</dbReference>
<evidence type="ECO:0000256" key="3">
    <source>
        <dbReference type="ARBA" id="ARBA00022475"/>
    </source>
</evidence>
<evidence type="ECO:0000313" key="10">
    <source>
        <dbReference type="Proteomes" id="UP000606172"/>
    </source>
</evidence>
<feature type="domain" description="Polysaccharide chain length determinant N-terminal" evidence="8">
    <location>
        <begin position="18"/>
        <end position="101"/>
    </location>
</feature>
<dbReference type="RefSeq" id="WP_239128979.1">
    <property type="nucleotide sequence ID" value="NZ_BOOW01000020.1"/>
</dbReference>
<dbReference type="EMBL" id="BOOW01000020">
    <property type="protein sequence ID" value="GII93261.1"/>
    <property type="molecule type" value="Genomic_DNA"/>
</dbReference>
<dbReference type="Pfam" id="PF02706">
    <property type="entry name" value="Wzz"/>
    <property type="match status" value="1"/>
</dbReference>
<comment type="caution">
    <text evidence="9">The sequence shown here is derived from an EMBL/GenBank/DDBJ whole genome shotgun (WGS) entry which is preliminary data.</text>
</comment>
<name>A0A919RG36_9ACTN</name>
<dbReference type="GO" id="GO:0005886">
    <property type="term" value="C:plasma membrane"/>
    <property type="evidence" value="ECO:0007669"/>
    <property type="project" value="UniProtKB-SubCell"/>
</dbReference>
<keyword evidence="3" id="KW-1003">Cell membrane</keyword>
<keyword evidence="4 7" id="KW-0812">Transmembrane</keyword>
<evidence type="ECO:0000256" key="4">
    <source>
        <dbReference type="ARBA" id="ARBA00022692"/>
    </source>
</evidence>
<evidence type="ECO:0000313" key="9">
    <source>
        <dbReference type="EMBL" id="GII93261.1"/>
    </source>
</evidence>
<keyword evidence="5 7" id="KW-1133">Transmembrane helix</keyword>
<keyword evidence="10" id="KW-1185">Reference proteome</keyword>
<comment type="similarity">
    <text evidence="2">Belongs to the CpsC/CapA family.</text>
</comment>
<evidence type="ECO:0000256" key="5">
    <source>
        <dbReference type="ARBA" id="ARBA00022989"/>
    </source>
</evidence>
<proteinExistence type="inferred from homology"/>
<protein>
    <recommendedName>
        <fullName evidence="8">Polysaccharide chain length determinant N-terminal domain-containing protein</fullName>
    </recommendedName>
</protein>
<dbReference type="PANTHER" id="PTHR32309:SF31">
    <property type="entry name" value="CAPSULAR EXOPOLYSACCHARIDE FAMILY"/>
    <property type="match status" value="1"/>
</dbReference>
<gene>
    <name evidence="9" type="ORF">Ssi02_34920</name>
</gene>
<feature type="transmembrane region" description="Helical" evidence="7">
    <location>
        <begin position="27"/>
        <end position="48"/>
    </location>
</feature>
<accession>A0A919RG36</accession>
<comment type="subcellular location">
    <subcellularLocation>
        <location evidence="1">Cell membrane</location>
        <topology evidence="1">Multi-pass membrane protein</topology>
    </subcellularLocation>
</comment>
<keyword evidence="6 7" id="KW-0472">Membrane</keyword>
<dbReference type="PANTHER" id="PTHR32309">
    <property type="entry name" value="TYROSINE-PROTEIN KINASE"/>
    <property type="match status" value="1"/>
</dbReference>
<dbReference type="AlphaFoldDB" id="A0A919RG36"/>
<organism evidence="9 10">
    <name type="scientific">Sinosporangium siamense</name>
    <dbReference type="NCBI Taxonomy" id="1367973"/>
    <lineage>
        <taxon>Bacteria</taxon>
        <taxon>Bacillati</taxon>
        <taxon>Actinomycetota</taxon>
        <taxon>Actinomycetes</taxon>
        <taxon>Streptosporangiales</taxon>
        <taxon>Streptosporangiaceae</taxon>
        <taxon>Sinosporangium</taxon>
    </lineage>
</organism>
<evidence type="ECO:0000256" key="2">
    <source>
        <dbReference type="ARBA" id="ARBA00006683"/>
    </source>
</evidence>
<dbReference type="InterPro" id="IPR003856">
    <property type="entry name" value="LPS_length_determ_N"/>
</dbReference>
<evidence type="ECO:0000256" key="7">
    <source>
        <dbReference type="SAM" id="Phobius"/>
    </source>
</evidence>
<dbReference type="InterPro" id="IPR050445">
    <property type="entry name" value="Bact_polysacc_biosynth/exp"/>
</dbReference>
<sequence>MRLPQDIATRTSSDALSDCLGLLRRRWAILLLCLAAGFTGGVAITRFATPAFTATAQVLVTPTGVQDQFNQLSNRQREPLNLDTESQIAQSTVVTEQAMRTLGTAGHASEPPLIDVSVPPNSAVLSISATTPWPETAAAQANAFAQAYLSHRAATATETLNAQLKALMSKRRQVLGSLARGATALADIPRGSAEHSLATGEQATRSRQLRAVTLRYDELKTVVVTPGKLIGGASVPEAPSFPSLPLNLGSGLMIGLLTGAAAATLRDRLDTRLRSAADVERLTSLPVLTSFTGRPGPSPDILGAGPVSGALAGFPAGPMSELASWLVAACPSGHILLYTPPRAPAPAPLVDSLAEALGRSAPLSVLGGSDVGDLARADAAVLLVTQHVTRSTDVTAATRHLTRHKVTVIGTVLIGADLLASRPPVRTSRAATDWARPVHHNEKIPKARV</sequence>
<evidence type="ECO:0000256" key="6">
    <source>
        <dbReference type="ARBA" id="ARBA00023136"/>
    </source>
</evidence>
<reference evidence="9" key="1">
    <citation type="submission" date="2021-01" db="EMBL/GenBank/DDBJ databases">
        <title>Whole genome shotgun sequence of Sinosporangium siamense NBRC 109515.</title>
        <authorList>
            <person name="Komaki H."/>
            <person name="Tamura T."/>
        </authorList>
    </citation>
    <scope>NUCLEOTIDE SEQUENCE</scope>
    <source>
        <strain evidence="9">NBRC 109515</strain>
    </source>
</reference>
<evidence type="ECO:0000256" key="1">
    <source>
        <dbReference type="ARBA" id="ARBA00004651"/>
    </source>
</evidence>